<evidence type="ECO:0000313" key="3">
    <source>
        <dbReference type="Proteomes" id="UP000826656"/>
    </source>
</evidence>
<organism evidence="2 3">
    <name type="scientific">Solanum tuberosum</name>
    <name type="common">Potato</name>
    <dbReference type="NCBI Taxonomy" id="4113"/>
    <lineage>
        <taxon>Eukaryota</taxon>
        <taxon>Viridiplantae</taxon>
        <taxon>Streptophyta</taxon>
        <taxon>Embryophyta</taxon>
        <taxon>Tracheophyta</taxon>
        <taxon>Spermatophyta</taxon>
        <taxon>Magnoliopsida</taxon>
        <taxon>eudicotyledons</taxon>
        <taxon>Gunneridae</taxon>
        <taxon>Pentapetalae</taxon>
        <taxon>asterids</taxon>
        <taxon>lamiids</taxon>
        <taxon>Solanales</taxon>
        <taxon>Solanaceae</taxon>
        <taxon>Solanoideae</taxon>
        <taxon>Solaneae</taxon>
        <taxon>Solanum</taxon>
    </lineage>
</organism>
<protein>
    <submittedName>
        <fullName evidence="2">Uncharacterized protein</fullName>
    </submittedName>
</protein>
<sequence>MEIADDDKGELRKEVVKIKYDFLPKYCNECKMQGHGHEECRILHPELSKKEAINIDNANANNESIKREGKQIQSAEKQPTVKPFPTRFLSSGRVVGEPKMWNAVKDNRIKNIAGGNEDKGTTGIQTINMFEALNKETHELENIEDKQLKGIKEARAPNYNGEHGNTKSHAQVGNPEKTKMIVKSEVSTHNQVARVSTRRIHAVEIE</sequence>
<evidence type="ECO:0000256" key="1">
    <source>
        <dbReference type="SAM" id="Coils"/>
    </source>
</evidence>
<gene>
    <name evidence="2" type="ORF">KY290_031226</name>
</gene>
<evidence type="ECO:0000313" key="2">
    <source>
        <dbReference type="EMBL" id="KAH0743233.1"/>
    </source>
</evidence>
<dbReference type="Proteomes" id="UP000826656">
    <property type="component" value="Unassembled WGS sequence"/>
</dbReference>
<feature type="coiled-coil region" evidence="1">
    <location>
        <begin position="48"/>
        <end position="75"/>
    </location>
</feature>
<dbReference type="EMBL" id="JAIVGD010000023">
    <property type="protein sequence ID" value="KAH0743233.1"/>
    <property type="molecule type" value="Genomic_DNA"/>
</dbReference>
<comment type="caution">
    <text evidence="2">The sequence shown here is derived from an EMBL/GenBank/DDBJ whole genome shotgun (WGS) entry which is preliminary data.</text>
</comment>
<accession>A0ABQ7U8U0</accession>
<keyword evidence="1" id="KW-0175">Coiled coil</keyword>
<name>A0ABQ7U8U0_SOLTU</name>
<reference evidence="2 3" key="1">
    <citation type="journal article" date="2021" name="bioRxiv">
        <title>Chromosome-scale and haplotype-resolved genome assembly of a tetraploid potato cultivar.</title>
        <authorList>
            <person name="Sun H."/>
            <person name="Jiao W.-B."/>
            <person name="Krause K."/>
            <person name="Campoy J.A."/>
            <person name="Goel M."/>
            <person name="Folz-Donahue K."/>
            <person name="Kukat C."/>
            <person name="Huettel B."/>
            <person name="Schneeberger K."/>
        </authorList>
    </citation>
    <scope>NUCLEOTIDE SEQUENCE [LARGE SCALE GENOMIC DNA]</scope>
    <source>
        <strain evidence="2">SolTubOtavaFocal</strain>
        <tissue evidence="2">Leaves</tissue>
    </source>
</reference>
<proteinExistence type="predicted"/>
<keyword evidence="3" id="KW-1185">Reference proteome</keyword>